<sequence>MYAKSIPAMNVFSSPRHLLCTRVHDRPLASSLKHALQRCKKTSSVVVSLDSAVRDSATRWMLHLAETYGFSSETFARAVSIFDAFCTHVFVSERFSMLAAAASLLISAKIEETRPLAIDQLVQASSEQFGEIALRDTELCVLDALWTCKHVYNAQSFVSPHSITYRILQLLENVVLDHRVNATVLFFADLALCSHAIVSQHSTPVIGAAVFLCTASLQMCGFPIDMELWTSYFERVFGIDGEQLTLAKDSLWDLFQKEMHSEVSAPVSSCVMDGDRPESPVAVCEPHRNLLV</sequence>
<name>A0A8K0AJ84_ANDGO</name>
<evidence type="ECO:0000313" key="4">
    <source>
        <dbReference type="Proteomes" id="UP000799049"/>
    </source>
</evidence>
<keyword evidence="4" id="KW-1185">Reference proteome</keyword>
<gene>
    <name evidence="3" type="ORF">ANDGO_06900</name>
</gene>
<dbReference type="Proteomes" id="UP000799049">
    <property type="component" value="Unassembled WGS sequence"/>
</dbReference>
<dbReference type="AlphaFoldDB" id="A0A8K0AJ84"/>
<comment type="caution">
    <text evidence="3">The sequence shown here is derived from an EMBL/GenBank/DDBJ whole genome shotgun (WGS) entry which is preliminary data.</text>
</comment>
<dbReference type="Gene3D" id="1.10.472.10">
    <property type="entry name" value="Cyclin-like"/>
    <property type="match status" value="2"/>
</dbReference>
<dbReference type="PANTHER" id="PTHR10177">
    <property type="entry name" value="CYCLINS"/>
    <property type="match status" value="1"/>
</dbReference>
<organism evidence="3 4">
    <name type="scientific">Andalucia godoyi</name>
    <name type="common">Flagellate</name>
    <dbReference type="NCBI Taxonomy" id="505711"/>
    <lineage>
        <taxon>Eukaryota</taxon>
        <taxon>Discoba</taxon>
        <taxon>Jakobida</taxon>
        <taxon>Andalucina</taxon>
        <taxon>Andaluciidae</taxon>
        <taxon>Andalucia</taxon>
    </lineage>
</organism>
<evidence type="ECO:0000259" key="2">
    <source>
        <dbReference type="SMART" id="SM00385"/>
    </source>
</evidence>
<dbReference type="SMART" id="SM00385">
    <property type="entry name" value="CYCLIN"/>
    <property type="match status" value="1"/>
</dbReference>
<evidence type="ECO:0000256" key="1">
    <source>
        <dbReference type="RuleBase" id="RU000383"/>
    </source>
</evidence>
<dbReference type="InterPro" id="IPR006671">
    <property type="entry name" value="Cyclin_N"/>
</dbReference>
<dbReference type="EMBL" id="VRVR01000034">
    <property type="protein sequence ID" value="KAF0852484.1"/>
    <property type="molecule type" value="Genomic_DNA"/>
</dbReference>
<dbReference type="InterPro" id="IPR013763">
    <property type="entry name" value="Cyclin-like_dom"/>
</dbReference>
<feature type="domain" description="Cyclin-like" evidence="2">
    <location>
        <begin position="59"/>
        <end position="143"/>
    </location>
</feature>
<keyword evidence="1" id="KW-0195">Cyclin</keyword>
<dbReference type="Pfam" id="PF00134">
    <property type="entry name" value="Cyclin_N"/>
    <property type="match status" value="1"/>
</dbReference>
<protein>
    <submittedName>
        <fullName evidence="3">Mitochondrial possible phosphoglycerate transporter family protein</fullName>
    </submittedName>
</protein>
<reference evidence="3" key="1">
    <citation type="submission" date="2019-09" db="EMBL/GenBank/DDBJ databases">
        <title>The Mitochondrial Proteome of the Jakobid, Andalucia godoyi, a Protist With the Most Gene-Rich and Bacteria-Like Mitochondrial Genome.</title>
        <authorList>
            <person name="Gray M.W."/>
            <person name="Burger G."/>
            <person name="Derelle R."/>
            <person name="Klimes V."/>
            <person name="Leger M."/>
            <person name="Sarrasin M."/>
            <person name="Vlcek C."/>
            <person name="Roger A.J."/>
            <person name="Elias M."/>
            <person name="Lang B.F."/>
        </authorList>
    </citation>
    <scope>NUCLEOTIDE SEQUENCE</scope>
    <source>
        <strain evidence="3">And28</strain>
    </source>
</reference>
<accession>A0A8K0AJ84</accession>
<dbReference type="SUPFAM" id="SSF47954">
    <property type="entry name" value="Cyclin-like"/>
    <property type="match status" value="1"/>
</dbReference>
<dbReference type="InterPro" id="IPR036915">
    <property type="entry name" value="Cyclin-like_sf"/>
</dbReference>
<evidence type="ECO:0000313" key="3">
    <source>
        <dbReference type="EMBL" id="KAF0852484.1"/>
    </source>
</evidence>
<dbReference type="InterPro" id="IPR039361">
    <property type="entry name" value="Cyclin"/>
</dbReference>
<comment type="similarity">
    <text evidence="1">Belongs to the cyclin family.</text>
</comment>
<proteinExistence type="inferred from homology"/>